<organism evidence="8 9">
    <name type="scientific">Stephanodiscus triporus</name>
    <dbReference type="NCBI Taxonomy" id="2934178"/>
    <lineage>
        <taxon>Eukaryota</taxon>
        <taxon>Sar</taxon>
        <taxon>Stramenopiles</taxon>
        <taxon>Ochrophyta</taxon>
        <taxon>Bacillariophyta</taxon>
        <taxon>Coscinodiscophyceae</taxon>
        <taxon>Thalassiosirophycidae</taxon>
        <taxon>Stephanodiscales</taxon>
        <taxon>Stephanodiscaceae</taxon>
        <taxon>Stephanodiscus</taxon>
    </lineage>
</organism>
<feature type="domain" description="ABC transporter" evidence="7">
    <location>
        <begin position="2"/>
        <end position="301"/>
    </location>
</feature>
<protein>
    <recommendedName>
        <fullName evidence="7">ABC transporter domain-containing protein</fullName>
    </recommendedName>
</protein>
<proteinExistence type="predicted"/>
<dbReference type="InterPro" id="IPR050352">
    <property type="entry name" value="ABCG_transporters"/>
</dbReference>
<feature type="transmembrane region" description="Helical" evidence="6">
    <location>
        <begin position="558"/>
        <end position="575"/>
    </location>
</feature>
<comment type="subcellular location">
    <subcellularLocation>
        <location evidence="1">Membrane</location>
        <topology evidence="1">Multi-pass membrane protein</topology>
    </subcellularLocation>
</comment>
<dbReference type="Pfam" id="PF19055">
    <property type="entry name" value="ABC2_membrane_7"/>
    <property type="match status" value="1"/>
</dbReference>
<evidence type="ECO:0000256" key="4">
    <source>
        <dbReference type="ARBA" id="ARBA00022989"/>
    </source>
</evidence>
<evidence type="ECO:0000256" key="2">
    <source>
        <dbReference type="ARBA" id="ARBA00022448"/>
    </source>
</evidence>
<evidence type="ECO:0000256" key="1">
    <source>
        <dbReference type="ARBA" id="ARBA00004141"/>
    </source>
</evidence>
<evidence type="ECO:0000256" key="6">
    <source>
        <dbReference type="SAM" id="Phobius"/>
    </source>
</evidence>
<accession>A0ABD3QKH1</accession>
<keyword evidence="4 6" id="KW-1133">Transmembrane helix</keyword>
<evidence type="ECO:0000256" key="5">
    <source>
        <dbReference type="ARBA" id="ARBA00023136"/>
    </source>
</evidence>
<feature type="transmembrane region" description="Helical" evidence="6">
    <location>
        <begin position="411"/>
        <end position="429"/>
    </location>
</feature>
<dbReference type="PROSITE" id="PS50893">
    <property type="entry name" value="ABC_TRANSPORTER_2"/>
    <property type="match status" value="1"/>
</dbReference>
<dbReference type="InterPro" id="IPR027417">
    <property type="entry name" value="P-loop_NTPase"/>
</dbReference>
<dbReference type="AlphaFoldDB" id="A0ABD3QKH1"/>
<dbReference type="InterPro" id="IPR043926">
    <property type="entry name" value="ABCG_dom"/>
</dbReference>
<feature type="transmembrane region" description="Helical" evidence="6">
    <location>
        <begin position="490"/>
        <end position="512"/>
    </location>
</feature>
<dbReference type="SUPFAM" id="SSF52540">
    <property type="entry name" value="P-loop containing nucleoside triphosphate hydrolases"/>
    <property type="match status" value="1"/>
</dbReference>
<comment type="caution">
    <text evidence="8">The sequence shown here is derived from an EMBL/GenBank/DDBJ whole genome shotgun (WGS) entry which is preliminary data.</text>
</comment>
<dbReference type="PANTHER" id="PTHR48041">
    <property type="entry name" value="ABC TRANSPORTER G FAMILY MEMBER 28"/>
    <property type="match status" value="1"/>
</dbReference>
<feature type="transmembrane region" description="Helical" evidence="6">
    <location>
        <begin position="658"/>
        <end position="676"/>
    </location>
</feature>
<sequence length="686" mass="74488">MAQLNSSTYTELPEIAVLPSAARPELNLGTNPGAGKSTFLNALGGTTPRGSGLFLTGSAWYEGSLVADCDRPAAANSSNASAAAAAACRLDRYRLSQREGDVAMLSQHDNFFDMLTPRETLEFAAYLEMLKSRGTTADGKTIEEVAEGKLSSLGLSGVADRRIGDRTALGGGGGGMDGRFFGLNGLTRGLFGTRGGGGLSGGERRRLSVALELITEPRIFLADEPTTGLDSTQAEKVVKLISKLAKERNVPSICTLHQPKASIWRTLDQCILLAPGGKMCYAGCTSNATVYFKHIGYECPNDTNPAEFLIDLVTIDTEDPVQALADEARINVLHHRFLQTCSPDNWPSPIIDGEPIISQQQSITHVRARGRLSSVPYRIRSEFRSMMSAPKRFAVLLLRSWRQNVRNTKVIMIRLAAVMVQAFLFASIFKSVGRGKSVPKSIADRVALLTYGVINLSMMALMKTLDLFARERSVVMREQMRRRYYSLEYILAKVVAEIPLDATFSVVFAAVLKALTGLRTSVATLIKTYCLLTVSSASLGFAIGSFASSVDSAMSTGIFANVILMVVGVINPSGINPDDPPNRTMQLLEYFSPIKWAIESLVTAEFRGMIFDKEDKGLLGQLKDLPKMGALALVQNGDDVLTNLGLGTAKYADLMRQLGILSAFYLMMSWFGLSYFGPSFIDTYVN</sequence>
<dbReference type="EMBL" id="JALLAZ020000207">
    <property type="protein sequence ID" value="KAL3800892.1"/>
    <property type="molecule type" value="Genomic_DNA"/>
</dbReference>
<keyword evidence="3 6" id="KW-0812">Transmembrane</keyword>
<evidence type="ECO:0000313" key="8">
    <source>
        <dbReference type="EMBL" id="KAL3800892.1"/>
    </source>
</evidence>
<dbReference type="Proteomes" id="UP001530315">
    <property type="component" value="Unassembled WGS sequence"/>
</dbReference>
<keyword evidence="5 6" id="KW-0472">Membrane</keyword>
<dbReference type="InterPro" id="IPR017871">
    <property type="entry name" value="ABC_transporter-like_CS"/>
</dbReference>
<dbReference type="InterPro" id="IPR003439">
    <property type="entry name" value="ABC_transporter-like_ATP-bd"/>
</dbReference>
<dbReference type="Gene3D" id="3.40.50.300">
    <property type="entry name" value="P-loop containing nucleotide triphosphate hydrolases"/>
    <property type="match status" value="1"/>
</dbReference>
<dbReference type="PROSITE" id="PS00211">
    <property type="entry name" value="ABC_TRANSPORTER_1"/>
    <property type="match status" value="1"/>
</dbReference>
<evidence type="ECO:0000313" key="9">
    <source>
        <dbReference type="Proteomes" id="UP001530315"/>
    </source>
</evidence>
<reference evidence="8 9" key="1">
    <citation type="submission" date="2024-10" db="EMBL/GenBank/DDBJ databases">
        <title>Updated reference genomes for cyclostephanoid diatoms.</title>
        <authorList>
            <person name="Roberts W.R."/>
            <person name="Alverson A.J."/>
        </authorList>
    </citation>
    <scope>NUCLEOTIDE SEQUENCE [LARGE SCALE GENOMIC DNA]</scope>
    <source>
        <strain evidence="8 9">AJA276-08</strain>
    </source>
</reference>
<evidence type="ECO:0000259" key="7">
    <source>
        <dbReference type="PROSITE" id="PS50893"/>
    </source>
</evidence>
<dbReference type="InterPro" id="IPR013525">
    <property type="entry name" value="ABC2_TM"/>
</dbReference>
<dbReference type="PANTHER" id="PTHR48041:SF139">
    <property type="entry name" value="PROTEIN SCARLET"/>
    <property type="match status" value="1"/>
</dbReference>
<evidence type="ECO:0000256" key="3">
    <source>
        <dbReference type="ARBA" id="ARBA00022692"/>
    </source>
</evidence>
<dbReference type="GO" id="GO:0016020">
    <property type="term" value="C:membrane"/>
    <property type="evidence" value="ECO:0007669"/>
    <property type="project" value="UniProtKB-SubCell"/>
</dbReference>
<dbReference type="Pfam" id="PF01061">
    <property type="entry name" value="ABC2_membrane"/>
    <property type="match status" value="1"/>
</dbReference>
<dbReference type="Pfam" id="PF00005">
    <property type="entry name" value="ABC_tran"/>
    <property type="match status" value="1"/>
</dbReference>
<keyword evidence="9" id="KW-1185">Reference proteome</keyword>
<gene>
    <name evidence="8" type="ORF">ACHAW5_002043</name>
</gene>
<keyword evidence="2" id="KW-0813">Transport</keyword>
<feature type="transmembrane region" description="Helical" evidence="6">
    <location>
        <begin position="449"/>
        <end position="469"/>
    </location>
</feature>
<name>A0ABD3QKH1_9STRA</name>